<keyword evidence="3" id="KW-1185">Reference proteome</keyword>
<evidence type="ECO:0000313" key="2">
    <source>
        <dbReference type="EMBL" id="KAK4450239.1"/>
    </source>
</evidence>
<dbReference type="AlphaFoldDB" id="A0AAV9GQA9"/>
<protein>
    <submittedName>
        <fullName evidence="2">Heterokaryon incompatibility protein-domain-containing protein</fullName>
    </submittedName>
</protein>
<dbReference type="Proteomes" id="UP001321760">
    <property type="component" value="Unassembled WGS sequence"/>
</dbReference>
<dbReference type="PANTHER" id="PTHR24148">
    <property type="entry name" value="ANKYRIN REPEAT DOMAIN-CONTAINING PROTEIN 39 HOMOLOG-RELATED"/>
    <property type="match status" value="1"/>
</dbReference>
<sequence length="571" mass="63720">MNSNASKYIYSPLPPAPARTIRLIRVLPSSDPLASIAVEIESHGLSSAPSYDAISYVWGDPSESLRPITCDGFTIQVTPNLHWALRRVRCLDGDPVIIWADAICINQDDVDERSAQVAFMGEIYSNARRVLVCMGDAPTEGAEKQVARLIEVVALFRERRLGLDQVAGECGGQLERLCSWLQNAQRPWKALAEVMVRPWFSRVWVIQEVGLAKKPVVLYGAEEFGYRDLVVTAAWATSQTSLLQHSIRTWRIHTDWMDWSRPETAQGTFYDLLDHASLLACRDPRDRIYALLGHPLARTKHGGHPIITPDYTKDLNELYVQLTEALFQTVGLRALVSIEHTQESLADGSPSWAIRWHIQEKFNDISDPLVAVFGAGRLVDPDRPPQVNGPFLTVQGLTADKIAHCFAFSFSAAAPGGLEFCDIQNPGQSFGVGQLLGFLISTSSKNRMDVQWAVIETLCAGRMEDRRQENRDFFSLSALFDRIDFWHTLRLYASGRIFAVTEKGRFALIPRISRPGDEICVIHGLDVPFVTRSGGHNGCRLLLGEGFVHGIMRGEALRVANEEAEHELVFC</sequence>
<dbReference type="InterPro" id="IPR052895">
    <property type="entry name" value="HetReg/Transcr_Mod"/>
</dbReference>
<evidence type="ECO:0000313" key="3">
    <source>
        <dbReference type="Proteomes" id="UP001321760"/>
    </source>
</evidence>
<evidence type="ECO:0000259" key="1">
    <source>
        <dbReference type="Pfam" id="PF06985"/>
    </source>
</evidence>
<proteinExistence type="predicted"/>
<reference evidence="2" key="2">
    <citation type="submission" date="2023-05" db="EMBL/GenBank/DDBJ databases">
        <authorList>
            <consortium name="Lawrence Berkeley National Laboratory"/>
            <person name="Steindorff A."/>
            <person name="Hensen N."/>
            <person name="Bonometti L."/>
            <person name="Westerberg I."/>
            <person name="Brannstrom I.O."/>
            <person name="Guillou S."/>
            <person name="Cros-Aarteil S."/>
            <person name="Calhoun S."/>
            <person name="Haridas S."/>
            <person name="Kuo A."/>
            <person name="Mondo S."/>
            <person name="Pangilinan J."/>
            <person name="Riley R."/>
            <person name="Labutti K."/>
            <person name="Andreopoulos B."/>
            <person name="Lipzen A."/>
            <person name="Chen C."/>
            <person name="Yanf M."/>
            <person name="Daum C."/>
            <person name="Ng V."/>
            <person name="Clum A."/>
            <person name="Ohm R."/>
            <person name="Martin F."/>
            <person name="Silar P."/>
            <person name="Natvig D."/>
            <person name="Lalanne C."/>
            <person name="Gautier V."/>
            <person name="Ament-Velasquez S.L."/>
            <person name="Kruys A."/>
            <person name="Hutchinson M.I."/>
            <person name="Powell A.J."/>
            <person name="Barry K."/>
            <person name="Miller A.N."/>
            <person name="Grigoriev I.V."/>
            <person name="Debuchy R."/>
            <person name="Gladieux P."/>
            <person name="Thoren M.H."/>
            <person name="Johannesson H."/>
        </authorList>
    </citation>
    <scope>NUCLEOTIDE SEQUENCE</scope>
    <source>
        <strain evidence="2">PSN243</strain>
    </source>
</reference>
<dbReference type="PANTHER" id="PTHR24148:SF64">
    <property type="entry name" value="HETEROKARYON INCOMPATIBILITY DOMAIN-CONTAINING PROTEIN"/>
    <property type="match status" value="1"/>
</dbReference>
<accession>A0AAV9GQA9</accession>
<reference evidence="2" key="1">
    <citation type="journal article" date="2023" name="Mol. Phylogenet. Evol.">
        <title>Genome-scale phylogeny and comparative genomics of the fungal order Sordariales.</title>
        <authorList>
            <person name="Hensen N."/>
            <person name="Bonometti L."/>
            <person name="Westerberg I."/>
            <person name="Brannstrom I.O."/>
            <person name="Guillou S."/>
            <person name="Cros-Aarteil S."/>
            <person name="Calhoun S."/>
            <person name="Haridas S."/>
            <person name="Kuo A."/>
            <person name="Mondo S."/>
            <person name="Pangilinan J."/>
            <person name="Riley R."/>
            <person name="LaButti K."/>
            <person name="Andreopoulos B."/>
            <person name="Lipzen A."/>
            <person name="Chen C."/>
            <person name="Yan M."/>
            <person name="Daum C."/>
            <person name="Ng V."/>
            <person name="Clum A."/>
            <person name="Steindorff A."/>
            <person name="Ohm R.A."/>
            <person name="Martin F."/>
            <person name="Silar P."/>
            <person name="Natvig D.O."/>
            <person name="Lalanne C."/>
            <person name="Gautier V."/>
            <person name="Ament-Velasquez S.L."/>
            <person name="Kruys A."/>
            <person name="Hutchinson M.I."/>
            <person name="Powell A.J."/>
            <person name="Barry K."/>
            <person name="Miller A.N."/>
            <person name="Grigoriev I.V."/>
            <person name="Debuchy R."/>
            <person name="Gladieux P."/>
            <person name="Hiltunen Thoren M."/>
            <person name="Johannesson H."/>
        </authorList>
    </citation>
    <scope>NUCLEOTIDE SEQUENCE</scope>
    <source>
        <strain evidence="2">PSN243</strain>
    </source>
</reference>
<dbReference type="Pfam" id="PF26639">
    <property type="entry name" value="Het-6_barrel"/>
    <property type="match status" value="1"/>
</dbReference>
<gene>
    <name evidence="2" type="ORF">QBC34DRAFT_403126</name>
</gene>
<feature type="domain" description="Heterokaryon incompatibility" evidence="1">
    <location>
        <begin position="51"/>
        <end position="208"/>
    </location>
</feature>
<comment type="caution">
    <text evidence="2">The sequence shown here is derived from an EMBL/GenBank/DDBJ whole genome shotgun (WGS) entry which is preliminary data.</text>
</comment>
<dbReference type="InterPro" id="IPR010730">
    <property type="entry name" value="HET"/>
</dbReference>
<organism evidence="2 3">
    <name type="scientific">Podospora aff. communis PSN243</name>
    <dbReference type="NCBI Taxonomy" id="3040156"/>
    <lineage>
        <taxon>Eukaryota</taxon>
        <taxon>Fungi</taxon>
        <taxon>Dikarya</taxon>
        <taxon>Ascomycota</taxon>
        <taxon>Pezizomycotina</taxon>
        <taxon>Sordariomycetes</taxon>
        <taxon>Sordariomycetidae</taxon>
        <taxon>Sordariales</taxon>
        <taxon>Podosporaceae</taxon>
        <taxon>Podospora</taxon>
    </lineage>
</organism>
<name>A0AAV9GQA9_9PEZI</name>
<dbReference type="Pfam" id="PF06985">
    <property type="entry name" value="HET"/>
    <property type="match status" value="1"/>
</dbReference>
<dbReference type="EMBL" id="MU865933">
    <property type="protein sequence ID" value="KAK4450239.1"/>
    <property type="molecule type" value="Genomic_DNA"/>
</dbReference>